<keyword evidence="3" id="KW-1185">Reference proteome</keyword>
<protein>
    <submittedName>
        <fullName evidence="2">Uncharacterized protein</fullName>
    </submittedName>
</protein>
<sequence>MKPKVDRSSPKSTGAGSRGTKPERSPNSAETAMGGERYKNLKRGDFYQIEENTKQYTVMAKKCDWLLLWFNIPGQNVISKMVMS</sequence>
<feature type="region of interest" description="Disordered" evidence="1">
    <location>
        <begin position="1"/>
        <end position="37"/>
    </location>
</feature>
<dbReference type="AlphaFoldDB" id="A0AAV1HP61"/>
<evidence type="ECO:0000256" key="1">
    <source>
        <dbReference type="SAM" id="MobiDB-lite"/>
    </source>
</evidence>
<organism evidence="2 3">
    <name type="scientific">Xyrichtys novacula</name>
    <name type="common">Pearly razorfish</name>
    <name type="synonym">Hemipteronotus novacula</name>
    <dbReference type="NCBI Taxonomy" id="13765"/>
    <lineage>
        <taxon>Eukaryota</taxon>
        <taxon>Metazoa</taxon>
        <taxon>Chordata</taxon>
        <taxon>Craniata</taxon>
        <taxon>Vertebrata</taxon>
        <taxon>Euteleostomi</taxon>
        <taxon>Actinopterygii</taxon>
        <taxon>Neopterygii</taxon>
        <taxon>Teleostei</taxon>
        <taxon>Neoteleostei</taxon>
        <taxon>Acanthomorphata</taxon>
        <taxon>Eupercaria</taxon>
        <taxon>Labriformes</taxon>
        <taxon>Labridae</taxon>
        <taxon>Xyrichtys</taxon>
    </lineage>
</organism>
<evidence type="ECO:0000313" key="3">
    <source>
        <dbReference type="Proteomes" id="UP001178508"/>
    </source>
</evidence>
<dbReference type="EMBL" id="OY660886">
    <property type="protein sequence ID" value="CAJ1086117.1"/>
    <property type="molecule type" value="Genomic_DNA"/>
</dbReference>
<gene>
    <name evidence="2" type="ORF">XNOV1_A041920</name>
</gene>
<evidence type="ECO:0000313" key="2">
    <source>
        <dbReference type="EMBL" id="CAJ1086117.1"/>
    </source>
</evidence>
<accession>A0AAV1HP61</accession>
<dbReference type="Proteomes" id="UP001178508">
    <property type="component" value="Chromosome 23"/>
</dbReference>
<proteinExistence type="predicted"/>
<name>A0AAV1HP61_XYRNO</name>
<reference evidence="2" key="1">
    <citation type="submission" date="2023-08" db="EMBL/GenBank/DDBJ databases">
        <authorList>
            <person name="Alioto T."/>
            <person name="Alioto T."/>
            <person name="Gomez Garrido J."/>
        </authorList>
    </citation>
    <scope>NUCLEOTIDE SEQUENCE</scope>
</reference>